<dbReference type="EMBL" id="JBHRTI010000007">
    <property type="protein sequence ID" value="MFC3148767.1"/>
    <property type="molecule type" value="Genomic_DNA"/>
</dbReference>
<evidence type="ECO:0000256" key="4">
    <source>
        <dbReference type="ARBA" id="ARBA00022989"/>
    </source>
</evidence>
<dbReference type="RefSeq" id="WP_377304998.1">
    <property type="nucleotide sequence ID" value="NZ_CP180191.1"/>
</dbReference>
<evidence type="ECO:0000256" key="6">
    <source>
        <dbReference type="SAM" id="Phobius"/>
    </source>
</evidence>
<comment type="caution">
    <text evidence="7">The sequence shown here is derived from an EMBL/GenBank/DDBJ whole genome shotgun (WGS) entry which is preliminary data.</text>
</comment>
<dbReference type="PIRSF" id="PIRSF006324">
    <property type="entry name" value="LeuE"/>
    <property type="match status" value="1"/>
</dbReference>
<keyword evidence="4 6" id="KW-1133">Transmembrane helix</keyword>
<protein>
    <submittedName>
        <fullName evidence="7">LysE family translocator</fullName>
    </submittedName>
</protein>
<accession>A0ABV7HBK8</accession>
<sequence length="218" mass="22756">MSPDPLFLGLLPWANYLAYLAAAAVCIAAPGPDSLTTLSVAASQGRRAGSLYGIGVGLGCLMHTLWATLGIAAVIAASATLFAALKWLGIAYLVYLGVRAWRDGGASLPEGASAARQSAVKLLSSGFLMNALNPKVMLFFLAFLPQFVDPAHPVAPQMLLMGLSFALITGCAYGLLGWGAGSAARRLLTNTRFAQMMNRVTGSLFLSLAAAMAFSDRR</sequence>
<feature type="transmembrane region" description="Helical" evidence="6">
    <location>
        <begin position="51"/>
        <end position="75"/>
    </location>
</feature>
<feature type="transmembrane region" description="Helical" evidence="6">
    <location>
        <begin position="81"/>
        <end position="101"/>
    </location>
</feature>
<dbReference type="PANTHER" id="PTHR30086:SF20">
    <property type="entry name" value="ARGININE EXPORTER PROTEIN ARGO-RELATED"/>
    <property type="match status" value="1"/>
</dbReference>
<reference evidence="8" key="1">
    <citation type="journal article" date="2019" name="Int. J. Syst. Evol. Microbiol.">
        <title>The Global Catalogue of Microorganisms (GCM) 10K type strain sequencing project: providing services to taxonomists for standard genome sequencing and annotation.</title>
        <authorList>
            <consortium name="The Broad Institute Genomics Platform"/>
            <consortium name="The Broad Institute Genome Sequencing Center for Infectious Disease"/>
            <person name="Wu L."/>
            <person name="Ma J."/>
        </authorList>
    </citation>
    <scope>NUCLEOTIDE SEQUENCE [LARGE SCALE GENOMIC DNA]</scope>
    <source>
        <strain evidence="8">KCTC 52168</strain>
    </source>
</reference>
<evidence type="ECO:0000256" key="1">
    <source>
        <dbReference type="ARBA" id="ARBA00004651"/>
    </source>
</evidence>
<name>A0ABV7HBK8_9BURK</name>
<keyword evidence="8" id="KW-1185">Reference proteome</keyword>
<keyword evidence="5 6" id="KW-0472">Membrane</keyword>
<dbReference type="Proteomes" id="UP001595556">
    <property type="component" value="Unassembled WGS sequence"/>
</dbReference>
<gene>
    <name evidence="7" type="ORF">ACFOEN_14135</name>
</gene>
<keyword evidence="3 6" id="KW-0812">Transmembrane</keyword>
<keyword evidence="2" id="KW-1003">Cell membrane</keyword>
<feature type="transmembrane region" description="Helical" evidence="6">
    <location>
        <begin position="154"/>
        <end position="176"/>
    </location>
</feature>
<evidence type="ECO:0000313" key="7">
    <source>
        <dbReference type="EMBL" id="MFC3148767.1"/>
    </source>
</evidence>
<evidence type="ECO:0000313" key="8">
    <source>
        <dbReference type="Proteomes" id="UP001595556"/>
    </source>
</evidence>
<evidence type="ECO:0000256" key="2">
    <source>
        <dbReference type="ARBA" id="ARBA00022475"/>
    </source>
</evidence>
<evidence type="ECO:0000256" key="5">
    <source>
        <dbReference type="ARBA" id="ARBA00023136"/>
    </source>
</evidence>
<dbReference type="InterPro" id="IPR001123">
    <property type="entry name" value="LeuE-type"/>
</dbReference>
<feature type="transmembrane region" description="Helical" evidence="6">
    <location>
        <begin position="6"/>
        <end position="30"/>
    </location>
</feature>
<feature type="transmembrane region" description="Helical" evidence="6">
    <location>
        <begin position="122"/>
        <end position="148"/>
    </location>
</feature>
<comment type="subcellular location">
    <subcellularLocation>
        <location evidence="1">Cell membrane</location>
        <topology evidence="1">Multi-pass membrane protein</topology>
    </subcellularLocation>
</comment>
<organism evidence="7 8">
    <name type="scientific">Piscinibacterium candidicorallinum</name>
    <dbReference type="NCBI Taxonomy" id="1793872"/>
    <lineage>
        <taxon>Bacteria</taxon>
        <taxon>Pseudomonadati</taxon>
        <taxon>Pseudomonadota</taxon>
        <taxon>Betaproteobacteria</taxon>
        <taxon>Burkholderiales</taxon>
        <taxon>Piscinibacterium</taxon>
    </lineage>
</organism>
<dbReference type="PANTHER" id="PTHR30086">
    <property type="entry name" value="ARGININE EXPORTER PROTEIN ARGO"/>
    <property type="match status" value="1"/>
</dbReference>
<evidence type="ECO:0000256" key="3">
    <source>
        <dbReference type="ARBA" id="ARBA00022692"/>
    </source>
</evidence>
<proteinExistence type="predicted"/>
<dbReference type="Pfam" id="PF01810">
    <property type="entry name" value="LysE"/>
    <property type="match status" value="1"/>
</dbReference>